<dbReference type="PANTHER" id="PTHR34384">
    <property type="entry name" value="L-2,3-DIAMINOPROPANOATE--CITRATE LIGASE"/>
    <property type="match status" value="1"/>
</dbReference>
<comment type="pathway">
    <text evidence="1">Siderophore biosynthesis.</text>
</comment>
<keyword evidence="6" id="KW-1185">Reference proteome</keyword>
<reference evidence="5 6" key="1">
    <citation type="submission" date="2020-06" db="EMBL/GenBank/DDBJ databases">
        <title>Actinokineospora xiongansis sp. nov., isolated from soil of Baiyangdian.</title>
        <authorList>
            <person name="Zhang X."/>
        </authorList>
    </citation>
    <scope>NUCLEOTIDE SEQUENCE [LARGE SCALE GENOMIC DNA]</scope>
    <source>
        <strain evidence="5 6">HBU206404</strain>
    </source>
</reference>
<proteinExistence type="inferred from homology"/>
<dbReference type="Proteomes" id="UP000734823">
    <property type="component" value="Unassembled WGS sequence"/>
</dbReference>
<dbReference type="PANTHER" id="PTHR34384:SF5">
    <property type="entry name" value="L-2,3-DIAMINOPROPANOATE--CITRATE LIGASE"/>
    <property type="match status" value="1"/>
</dbReference>
<accession>A0ABR7L8C4</accession>
<comment type="similarity">
    <text evidence="2">Belongs to the IucA/IucC family.</text>
</comment>
<feature type="domain" description="Aerobactin siderophore biosynthesis IucA/IucC N-terminal" evidence="3">
    <location>
        <begin position="159"/>
        <end position="210"/>
    </location>
</feature>
<sequence>MGDRTRGGGVTVEADLLRRVLDALLREDHLGLAERGALGERPGDHDWTGPWWCAPLPGNREVRLPVAPDGFLAEYRLAHPSAVVAGQVLDTLAQVLVALAPADDPEAEQGWADFVEECAQTLAVVRLHETARPELYAKIRAESGAVGFRELLHHESVAALRDHPVHPTGRCRWGLDEADLRRYAPEFLPDLKIGWTIVPRDSVRLSPSLAAGLPDWWPEAAPGRLAVPVHPLTANLDGALLATPTLSTRTVALIDEPGVHLKLPMATATLGKRNRRTIKAGTLADGDTVHRLLRAILDREPALRERILLADESVWLDSADDLLAVLVRRYPADLASDTLAPVAALLAEDPARPGATLLDTFAARHTGGDTEAWLDTYLTLLLDWHVALWVRYGVALEAHQQNITVAMAGGDPWLRLVYKDDDGARIDCTRLSAALGLPVTPDSFADQRMSVTGDDDLADMFITITLHLCAGALIVEHAGDDLARRARLFALLRTRIEQALLRWTDVADARSVAAADAVRRRVLEAEHLPVKAMVTAGTLLPKHRLGCTDINKHYRHAGPNYLRPRS</sequence>
<dbReference type="Gene3D" id="1.10.510.40">
    <property type="match status" value="1"/>
</dbReference>
<evidence type="ECO:0000256" key="1">
    <source>
        <dbReference type="ARBA" id="ARBA00004924"/>
    </source>
</evidence>
<comment type="caution">
    <text evidence="5">The sequence shown here is derived from an EMBL/GenBank/DDBJ whole genome shotgun (WGS) entry which is preliminary data.</text>
</comment>
<protein>
    <submittedName>
        <fullName evidence="5">IucA/IucC family siderophore biosynthesis protein</fullName>
    </submittedName>
</protein>
<evidence type="ECO:0000256" key="2">
    <source>
        <dbReference type="ARBA" id="ARBA00007832"/>
    </source>
</evidence>
<feature type="domain" description="Aerobactin siderophore biosynthesis IucA/IucC-like C-terminal" evidence="4">
    <location>
        <begin position="371"/>
        <end position="532"/>
    </location>
</feature>
<dbReference type="Pfam" id="PF04183">
    <property type="entry name" value="IucA_IucC"/>
    <property type="match status" value="2"/>
</dbReference>
<evidence type="ECO:0000313" key="5">
    <source>
        <dbReference type="EMBL" id="MBC6448948.1"/>
    </source>
</evidence>
<organism evidence="5 6">
    <name type="scientific">Actinokineospora xionganensis</name>
    <dbReference type="NCBI Taxonomy" id="2684470"/>
    <lineage>
        <taxon>Bacteria</taxon>
        <taxon>Bacillati</taxon>
        <taxon>Actinomycetota</taxon>
        <taxon>Actinomycetes</taxon>
        <taxon>Pseudonocardiales</taxon>
        <taxon>Pseudonocardiaceae</taxon>
        <taxon>Actinokineospora</taxon>
    </lineage>
</organism>
<dbReference type="EMBL" id="JABVED010000009">
    <property type="protein sequence ID" value="MBC6448948.1"/>
    <property type="molecule type" value="Genomic_DNA"/>
</dbReference>
<dbReference type="RefSeq" id="WP_187221421.1">
    <property type="nucleotide sequence ID" value="NZ_JABVED010000009.1"/>
</dbReference>
<gene>
    <name evidence="5" type="ORF">GPZ80_17400</name>
</gene>
<dbReference type="Pfam" id="PF06276">
    <property type="entry name" value="FhuF"/>
    <property type="match status" value="1"/>
</dbReference>
<feature type="domain" description="Aerobactin siderophore biosynthesis IucA/IucC N-terminal" evidence="3">
    <location>
        <begin position="240"/>
        <end position="347"/>
    </location>
</feature>
<evidence type="ECO:0000313" key="6">
    <source>
        <dbReference type="Proteomes" id="UP000734823"/>
    </source>
</evidence>
<name>A0ABR7L8C4_9PSEU</name>
<evidence type="ECO:0000259" key="4">
    <source>
        <dbReference type="Pfam" id="PF06276"/>
    </source>
</evidence>
<dbReference type="InterPro" id="IPR037455">
    <property type="entry name" value="LucA/IucC-like"/>
</dbReference>
<dbReference type="InterPro" id="IPR022770">
    <property type="entry name" value="IucA/IucC-like_C"/>
</dbReference>
<dbReference type="InterPro" id="IPR007310">
    <property type="entry name" value="Aerobactin_biosyn_IucA/IucC_N"/>
</dbReference>
<evidence type="ECO:0000259" key="3">
    <source>
        <dbReference type="Pfam" id="PF04183"/>
    </source>
</evidence>